<reference evidence="3 4" key="1">
    <citation type="journal article" date="2021" name="Elife">
        <title>Chloroplast acquisition without the gene transfer in kleptoplastic sea slugs, Plakobranchus ocellatus.</title>
        <authorList>
            <person name="Maeda T."/>
            <person name="Takahashi S."/>
            <person name="Yoshida T."/>
            <person name="Shimamura S."/>
            <person name="Takaki Y."/>
            <person name="Nagai Y."/>
            <person name="Toyoda A."/>
            <person name="Suzuki Y."/>
            <person name="Arimoto A."/>
            <person name="Ishii H."/>
            <person name="Satoh N."/>
            <person name="Nishiyama T."/>
            <person name="Hasebe M."/>
            <person name="Maruyama T."/>
            <person name="Minagawa J."/>
            <person name="Obokata J."/>
            <person name="Shigenobu S."/>
        </authorList>
    </citation>
    <scope>NUCLEOTIDE SEQUENCE [LARGE SCALE GENOMIC DNA]</scope>
</reference>
<dbReference type="InterPro" id="IPR001304">
    <property type="entry name" value="C-type_lectin-like"/>
</dbReference>
<proteinExistence type="predicted"/>
<dbReference type="CDD" id="cd00037">
    <property type="entry name" value="CLECT"/>
    <property type="match status" value="1"/>
</dbReference>
<keyword evidence="4" id="KW-1185">Reference proteome</keyword>
<feature type="domain" description="C-type lectin" evidence="2">
    <location>
        <begin position="219"/>
        <end position="267"/>
    </location>
</feature>
<keyword evidence="1" id="KW-0812">Transmembrane</keyword>
<feature type="domain" description="C-type lectin" evidence="2">
    <location>
        <begin position="286"/>
        <end position="410"/>
    </location>
</feature>
<dbReference type="InterPro" id="IPR016187">
    <property type="entry name" value="CTDL_fold"/>
</dbReference>
<dbReference type="PANTHER" id="PTHR22801:SF63">
    <property type="entry name" value="C-TYPE LECTIN DOMAIN-CONTAINING PROTEIN"/>
    <property type="match status" value="1"/>
</dbReference>
<protein>
    <submittedName>
        <fullName evidence="3">C-type lectin</fullName>
    </submittedName>
</protein>
<keyword evidence="1" id="KW-1133">Transmembrane helix</keyword>
<dbReference type="Proteomes" id="UP000762676">
    <property type="component" value="Unassembled WGS sequence"/>
</dbReference>
<dbReference type="SUPFAM" id="SSF56436">
    <property type="entry name" value="C-type lectin-like"/>
    <property type="match status" value="2"/>
</dbReference>
<accession>A0AAV4I8V0</accession>
<dbReference type="SMART" id="SM00034">
    <property type="entry name" value="CLECT"/>
    <property type="match status" value="1"/>
</dbReference>
<sequence>MLKYNHQCDFVITRRFHSRSKYNHQCDFVITRRFHPWSKYKHQCECYHQEISSQVKVQPPMSKYQHKCDFVITRIFHPRSKYKHQCDFANTRRFHPRSKRKHLCECYHQKISSHVEVQATKRFHPRSKCKHQCECYHQEISSQVEVQATMSVLSPGYFTSGQGASTNVTLLSPEDFTPGQSASTNVTLLSPEYFIPGQSTSTNVTLLTPGDFTPGQSASTNVNFTDWMHGEPDLGYYGVECTKIVSRASYGTWIFENCHRLEKFICELTPGCTNISCDPGYIKSDISRTCVKLFDEKKNWTDARTVCQMEQGDLVKIVDSNMNRFIHDVVNAKSEPGIWYWIGLSDPWHEGVYRWLDEDRERKYMPWSAGEPSNYENGEYCASINHLSFHSDKYTWNDARCSLQCNFVCEKRAEIKTNSYDKRCSKKCSEHCAGEDNPCNRVSGSCDHGCDPGFQSPLCERELPNSRKGKGPAHTSCGNNGGVIAAVAVCTLLGFVVAVVVFVWR</sequence>
<dbReference type="Gene3D" id="3.10.100.10">
    <property type="entry name" value="Mannose-Binding Protein A, subunit A"/>
    <property type="match status" value="2"/>
</dbReference>
<evidence type="ECO:0000256" key="1">
    <source>
        <dbReference type="SAM" id="Phobius"/>
    </source>
</evidence>
<gene>
    <name evidence="3" type="ORF">ElyMa_001211600</name>
</gene>
<feature type="transmembrane region" description="Helical" evidence="1">
    <location>
        <begin position="483"/>
        <end position="504"/>
    </location>
</feature>
<evidence type="ECO:0000313" key="4">
    <source>
        <dbReference type="Proteomes" id="UP000762676"/>
    </source>
</evidence>
<dbReference type="EMBL" id="BMAT01002392">
    <property type="protein sequence ID" value="GFS05941.1"/>
    <property type="molecule type" value="Genomic_DNA"/>
</dbReference>
<dbReference type="PROSITE" id="PS50041">
    <property type="entry name" value="C_TYPE_LECTIN_2"/>
    <property type="match status" value="2"/>
</dbReference>
<evidence type="ECO:0000313" key="3">
    <source>
        <dbReference type="EMBL" id="GFS05941.1"/>
    </source>
</evidence>
<dbReference type="PANTHER" id="PTHR22801">
    <property type="entry name" value="LITHOSTATHINE"/>
    <property type="match status" value="1"/>
</dbReference>
<dbReference type="AlphaFoldDB" id="A0AAV4I8V0"/>
<organism evidence="3 4">
    <name type="scientific">Elysia marginata</name>
    <dbReference type="NCBI Taxonomy" id="1093978"/>
    <lineage>
        <taxon>Eukaryota</taxon>
        <taxon>Metazoa</taxon>
        <taxon>Spiralia</taxon>
        <taxon>Lophotrochozoa</taxon>
        <taxon>Mollusca</taxon>
        <taxon>Gastropoda</taxon>
        <taxon>Heterobranchia</taxon>
        <taxon>Euthyneura</taxon>
        <taxon>Panpulmonata</taxon>
        <taxon>Sacoglossa</taxon>
        <taxon>Placobranchoidea</taxon>
        <taxon>Plakobranchidae</taxon>
        <taxon>Elysia</taxon>
    </lineage>
</organism>
<evidence type="ECO:0000259" key="2">
    <source>
        <dbReference type="PROSITE" id="PS50041"/>
    </source>
</evidence>
<dbReference type="InterPro" id="IPR050801">
    <property type="entry name" value="Ca-Dep_Lectins_ImmuneDev"/>
</dbReference>
<name>A0AAV4I8V0_9GAST</name>
<dbReference type="Pfam" id="PF00059">
    <property type="entry name" value="Lectin_C"/>
    <property type="match status" value="1"/>
</dbReference>
<comment type="caution">
    <text evidence="3">The sequence shown here is derived from an EMBL/GenBank/DDBJ whole genome shotgun (WGS) entry which is preliminary data.</text>
</comment>
<dbReference type="InterPro" id="IPR016186">
    <property type="entry name" value="C-type_lectin-like/link_sf"/>
</dbReference>
<keyword evidence="1" id="KW-0472">Membrane</keyword>